<dbReference type="InterPro" id="IPR050951">
    <property type="entry name" value="Retrovirus_Pol_polyprotein"/>
</dbReference>
<keyword evidence="2" id="KW-1185">Reference proteome</keyword>
<comment type="caution">
    <text evidence="1">The sequence shown here is derived from an EMBL/GenBank/DDBJ whole genome shotgun (WGS) entry which is preliminary data.</text>
</comment>
<dbReference type="EMBL" id="JAOTOJ010000009">
    <property type="protein sequence ID" value="KAK9395532.1"/>
    <property type="molecule type" value="Genomic_DNA"/>
</dbReference>
<proteinExistence type="predicted"/>
<dbReference type="AlphaFoldDB" id="A0AAW1B228"/>
<dbReference type="Gene3D" id="3.30.420.10">
    <property type="entry name" value="Ribonuclease H-like superfamily/Ribonuclease H"/>
    <property type="match status" value="1"/>
</dbReference>
<dbReference type="InterPro" id="IPR012337">
    <property type="entry name" value="RNaseH-like_sf"/>
</dbReference>
<organism evidence="1 2">
    <name type="scientific">Crotalus adamanteus</name>
    <name type="common">Eastern diamondback rattlesnake</name>
    <dbReference type="NCBI Taxonomy" id="8729"/>
    <lineage>
        <taxon>Eukaryota</taxon>
        <taxon>Metazoa</taxon>
        <taxon>Chordata</taxon>
        <taxon>Craniata</taxon>
        <taxon>Vertebrata</taxon>
        <taxon>Euteleostomi</taxon>
        <taxon>Lepidosauria</taxon>
        <taxon>Squamata</taxon>
        <taxon>Bifurcata</taxon>
        <taxon>Unidentata</taxon>
        <taxon>Episquamata</taxon>
        <taxon>Toxicofera</taxon>
        <taxon>Serpentes</taxon>
        <taxon>Colubroidea</taxon>
        <taxon>Viperidae</taxon>
        <taxon>Crotalinae</taxon>
        <taxon>Crotalus</taxon>
    </lineage>
</organism>
<evidence type="ECO:0000313" key="2">
    <source>
        <dbReference type="Proteomes" id="UP001474421"/>
    </source>
</evidence>
<name>A0AAW1B228_CROAD</name>
<dbReference type="PANTHER" id="PTHR37984">
    <property type="entry name" value="PROTEIN CBG26694"/>
    <property type="match status" value="1"/>
</dbReference>
<keyword evidence="1" id="KW-0675">Receptor</keyword>
<dbReference type="InterPro" id="IPR036397">
    <property type="entry name" value="RNaseH_sf"/>
</dbReference>
<protein>
    <submittedName>
        <fullName evidence="1">Macrophage mannose receptor 1-like</fullName>
    </submittedName>
</protein>
<sequence>MIRHATSAPFHPSTNGMAERMVRITKDALKKLTYGDWHHRLADFLLAYRTTPSTSTGKSPAELRWGRKLITKLDRLHPDRLPPKATQPRAPRYLQVGAPVWTRNYGPGDLWVPAVVCKVTGPLSYEVSLDDGRVLRRHIDQLRTRLDLPSETPGLFPGGGRGTIMGKGMGVGSSRAPTERPQTAYSKIPQVFQTGIHGN</sequence>
<dbReference type="GO" id="GO:0003676">
    <property type="term" value="F:nucleic acid binding"/>
    <property type="evidence" value="ECO:0007669"/>
    <property type="project" value="InterPro"/>
</dbReference>
<gene>
    <name evidence="1" type="ORF">NXF25_018893</name>
</gene>
<evidence type="ECO:0000313" key="1">
    <source>
        <dbReference type="EMBL" id="KAK9395532.1"/>
    </source>
</evidence>
<reference evidence="1 2" key="1">
    <citation type="journal article" date="2024" name="Proc. Natl. Acad. Sci. U.S.A.">
        <title>The genetic regulatory architecture and epigenomic basis for age-related changes in rattlesnake venom.</title>
        <authorList>
            <person name="Hogan M.P."/>
            <person name="Holding M.L."/>
            <person name="Nystrom G.S."/>
            <person name="Colston T.J."/>
            <person name="Bartlett D.A."/>
            <person name="Mason A.J."/>
            <person name="Ellsworth S.A."/>
            <person name="Rautsaw R.M."/>
            <person name="Lawrence K.C."/>
            <person name="Strickland J.L."/>
            <person name="He B."/>
            <person name="Fraser P."/>
            <person name="Margres M.J."/>
            <person name="Gilbert D.M."/>
            <person name="Gibbs H.L."/>
            <person name="Parkinson C.L."/>
            <person name="Rokyta D.R."/>
        </authorList>
    </citation>
    <scope>NUCLEOTIDE SEQUENCE [LARGE SCALE GENOMIC DNA]</scope>
    <source>
        <strain evidence="1">DRR0105</strain>
    </source>
</reference>
<dbReference type="Proteomes" id="UP001474421">
    <property type="component" value="Unassembled WGS sequence"/>
</dbReference>
<dbReference type="PANTHER" id="PTHR37984:SF12">
    <property type="entry name" value="RIBONUCLEASE H"/>
    <property type="match status" value="1"/>
</dbReference>
<dbReference type="SUPFAM" id="SSF53098">
    <property type="entry name" value="Ribonuclease H-like"/>
    <property type="match status" value="1"/>
</dbReference>
<accession>A0AAW1B228</accession>